<dbReference type="Pfam" id="PF08755">
    <property type="entry name" value="YccV-like"/>
    <property type="match status" value="1"/>
</dbReference>
<evidence type="ECO:0000259" key="1">
    <source>
        <dbReference type="Pfam" id="PF08755"/>
    </source>
</evidence>
<dbReference type="InterPro" id="IPR036623">
    <property type="entry name" value="Hemimethylated_DNA-bd_sf"/>
</dbReference>
<evidence type="ECO:0000313" key="3">
    <source>
        <dbReference type="Proteomes" id="UP001152795"/>
    </source>
</evidence>
<dbReference type="Gene3D" id="2.30.30.390">
    <property type="entry name" value="Hemimethylated DNA-binding domain"/>
    <property type="match status" value="1"/>
</dbReference>
<dbReference type="PANTHER" id="PTHR48439">
    <property type="entry name" value="HEMIMETHYLATED DNA-BINDING DOMAIN-CONTAINING PROTEIN"/>
    <property type="match status" value="1"/>
</dbReference>
<evidence type="ECO:0000313" key="2">
    <source>
        <dbReference type="EMBL" id="CAB4033898.1"/>
    </source>
</evidence>
<dbReference type="Proteomes" id="UP001152795">
    <property type="component" value="Unassembled WGS sequence"/>
</dbReference>
<comment type="caution">
    <text evidence="2">The sequence shown here is derived from an EMBL/GenBank/DDBJ whole genome shotgun (WGS) entry which is preliminary data.</text>
</comment>
<reference evidence="2" key="1">
    <citation type="submission" date="2020-04" db="EMBL/GenBank/DDBJ databases">
        <authorList>
            <person name="Alioto T."/>
            <person name="Alioto T."/>
            <person name="Gomez Garrido J."/>
        </authorList>
    </citation>
    <scope>NUCLEOTIDE SEQUENCE</scope>
    <source>
        <strain evidence="2">A484AB</strain>
    </source>
</reference>
<feature type="domain" description="Hemimethylated DNA-binding" evidence="1">
    <location>
        <begin position="103"/>
        <end position="139"/>
    </location>
</feature>
<dbReference type="SUPFAM" id="SSF141255">
    <property type="entry name" value="YccV-like"/>
    <property type="match status" value="1"/>
</dbReference>
<dbReference type="EMBL" id="CACRXK020019646">
    <property type="protein sequence ID" value="CAB4033898.1"/>
    <property type="molecule type" value="Genomic_DNA"/>
</dbReference>
<dbReference type="AlphaFoldDB" id="A0A7D9LJ77"/>
<sequence length="145" mass="16807">MARPVVQLLILLLAIPAQYFITLWGSNSTDDTSIKVRKLVTTLQEFCKKWFVPRTWLDELKKLWFYLTDNQGQCVAVEVMKYRSEVGYFGNSPEPRHERSAKVKYRIGQVFLHKSAGYHGVIIGWDTHARAPDTWLEEHYGSSAM</sequence>
<gene>
    <name evidence="2" type="ORF">PACLA_8A041338</name>
</gene>
<dbReference type="OrthoDB" id="28868at2759"/>
<keyword evidence="3" id="KW-1185">Reference proteome</keyword>
<name>A0A7D9LJ77_PARCT</name>
<dbReference type="InterPro" id="IPR053189">
    <property type="entry name" value="Clp_protease_adapter_ClpF"/>
</dbReference>
<feature type="non-terminal residue" evidence="2">
    <location>
        <position position="145"/>
    </location>
</feature>
<proteinExistence type="predicted"/>
<dbReference type="InterPro" id="IPR011722">
    <property type="entry name" value="Hemimethylated_DNA-bd_dom"/>
</dbReference>
<protein>
    <submittedName>
        <fullName evidence="2">F-box only 21</fullName>
    </submittedName>
</protein>
<dbReference type="PANTHER" id="PTHR48439:SF1">
    <property type="entry name" value="HEMIMETHYLATED DNA-BINDING DOMAIN-CONTAINING PROTEIN"/>
    <property type="match status" value="1"/>
</dbReference>
<accession>A0A7D9LJ77</accession>
<dbReference type="GO" id="GO:0003677">
    <property type="term" value="F:DNA binding"/>
    <property type="evidence" value="ECO:0007669"/>
    <property type="project" value="InterPro"/>
</dbReference>
<organism evidence="2 3">
    <name type="scientific">Paramuricea clavata</name>
    <name type="common">Red gorgonian</name>
    <name type="synonym">Violescent sea-whip</name>
    <dbReference type="NCBI Taxonomy" id="317549"/>
    <lineage>
        <taxon>Eukaryota</taxon>
        <taxon>Metazoa</taxon>
        <taxon>Cnidaria</taxon>
        <taxon>Anthozoa</taxon>
        <taxon>Octocorallia</taxon>
        <taxon>Malacalcyonacea</taxon>
        <taxon>Plexauridae</taxon>
        <taxon>Paramuricea</taxon>
    </lineage>
</organism>